<gene>
    <name evidence="1" type="ORF">EPHNCH_0563</name>
</gene>
<organism evidence="1 2">
    <name type="scientific">Anaplasma phagocytophilum str. NCH-1</name>
    <dbReference type="NCBI Taxonomy" id="1359161"/>
    <lineage>
        <taxon>Bacteria</taxon>
        <taxon>Pseudomonadati</taxon>
        <taxon>Pseudomonadota</taxon>
        <taxon>Alphaproteobacteria</taxon>
        <taxon>Rickettsiales</taxon>
        <taxon>Anaplasmataceae</taxon>
        <taxon>Anaplasma</taxon>
        <taxon>phagocytophilum group</taxon>
    </lineage>
</organism>
<reference evidence="1 2" key="1">
    <citation type="submission" date="2015-01" db="EMBL/GenBank/DDBJ databases">
        <title>Genome Sequencing of Rickettsiales.</title>
        <authorList>
            <person name="Daugherty S.C."/>
            <person name="Su Q."/>
            <person name="Abolude K."/>
            <person name="Beier-Sexton M."/>
            <person name="Carlyon J.A."/>
            <person name="Carter R."/>
            <person name="Day N.P."/>
            <person name="Dumler S.J."/>
            <person name="Dyachenko V."/>
            <person name="Godinez A."/>
            <person name="Kurtti T.J."/>
            <person name="Lichay M."/>
            <person name="Mullins K.E."/>
            <person name="Ott S."/>
            <person name="Pappas-Brown V."/>
            <person name="Paris D.H."/>
            <person name="Patel P."/>
            <person name="Richards A.L."/>
            <person name="Sadzewicz L."/>
            <person name="Sears K."/>
            <person name="Seidman D."/>
            <person name="Sengamalay N."/>
            <person name="Stenos J."/>
            <person name="Tallon L.J."/>
            <person name="Vincent G."/>
            <person name="Fraser C.M."/>
            <person name="Munderloh U."/>
            <person name="Dunning-Hotopp J.C."/>
        </authorList>
    </citation>
    <scope>NUCLEOTIDE SEQUENCE [LARGE SCALE GENOMIC DNA]</scope>
    <source>
        <strain evidence="1 2">NCH-1</strain>
    </source>
</reference>
<dbReference type="AlphaFoldDB" id="A0A0F3NJ87"/>
<evidence type="ECO:0000313" key="1">
    <source>
        <dbReference type="EMBL" id="KJV68103.1"/>
    </source>
</evidence>
<proteinExistence type="predicted"/>
<dbReference type="EMBL" id="LANT01000002">
    <property type="protein sequence ID" value="KJV68103.1"/>
    <property type="molecule type" value="Genomic_DNA"/>
</dbReference>
<accession>A0A0F3NJ87</accession>
<sequence length="44" mass="4649">MRRIVGKVISAIIETFTHSCTALNSYNLALQQVSDSVIAGRAGG</sequence>
<dbReference type="PATRIC" id="fig|1359161.3.peg.639"/>
<comment type="caution">
    <text evidence="1">The sequence shown here is derived from an EMBL/GenBank/DDBJ whole genome shotgun (WGS) entry which is preliminary data.</text>
</comment>
<protein>
    <submittedName>
        <fullName evidence="1">Uncharacterized protein</fullName>
    </submittedName>
</protein>
<name>A0A0F3NJ87_ANAPH</name>
<evidence type="ECO:0000313" key="2">
    <source>
        <dbReference type="Proteomes" id="UP000033754"/>
    </source>
</evidence>
<dbReference type="Proteomes" id="UP000033754">
    <property type="component" value="Unassembled WGS sequence"/>
</dbReference>